<dbReference type="Proteomes" id="UP000245390">
    <property type="component" value="Unassembled WGS sequence"/>
</dbReference>
<comment type="caution">
    <text evidence="2">The sequence shown here is derived from an EMBL/GenBank/DDBJ whole genome shotgun (WGS) entry which is preliminary data.</text>
</comment>
<dbReference type="PROSITE" id="PS50965">
    <property type="entry name" value="NERD"/>
    <property type="match status" value="1"/>
</dbReference>
<dbReference type="GO" id="GO:0005694">
    <property type="term" value="C:chromosome"/>
    <property type="evidence" value="ECO:0007669"/>
    <property type="project" value="InterPro"/>
</dbReference>
<dbReference type="AlphaFoldDB" id="A0A316G3M7"/>
<accession>A0A316G3M7</accession>
<dbReference type="InterPro" id="IPR011528">
    <property type="entry name" value="NERD"/>
</dbReference>
<dbReference type="GO" id="GO:0003677">
    <property type="term" value="F:DNA binding"/>
    <property type="evidence" value="ECO:0007669"/>
    <property type="project" value="InterPro"/>
</dbReference>
<dbReference type="SUPFAM" id="SSF57783">
    <property type="entry name" value="Zinc beta-ribbon"/>
    <property type="match status" value="1"/>
</dbReference>
<evidence type="ECO:0000259" key="1">
    <source>
        <dbReference type="PROSITE" id="PS50965"/>
    </source>
</evidence>
<dbReference type="Pfam" id="PF01396">
    <property type="entry name" value="Zn_ribbon_Top1"/>
    <property type="match status" value="1"/>
</dbReference>
<name>A0A316G3M7_9RHOB</name>
<reference evidence="2 3" key="1">
    <citation type="submission" date="2018-05" db="EMBL/GenBank/DDBJ databases">
        <title>Genomic Encyclopedia of Type Strains, Phase IV (KMG-IV): sequencing the most valuable type-strain genomes for metagenomic binning, comparative biology and taxonomic classification.</title>
        <authorList>
            <person name="Goeker M."/>
        </authorList>
    </citation>
    <scope>NUCLEOTIDE SEQUENCE [LARGE SCALE GENOMIC DNA]</scope>
    <source>
        <strain evidence="2 3">DSM 103371</strain>
    </source>
</reference>
<dbReference type="GO" id="GO:0003916">
    <property type="term" value="F:DNA topoisomerase activity"/>
    <property type="evidence" value="ECO:0007669"/>
    <property type="project" value="InterPro"/>
</dbReference>
<dbReference type="OrthoDB" id="9805504at2"/>
<gene>
    <name evidence="2" type="ORF">C8D95_108152</name>
</gene>
<evidence type="ECO:0000313" key="3">
    <source>
        <dbReference type="Proteomes" id="UP000245390"/>
    </source>
</evidence>
<dbReference type="Pfam" id="PF08378">
    <property type="entry name" value="NERD"/>
    <property type="match status" value="1"/>
</dbReference>
<dbReference type="KEGG" id="salo:EF888_06505"/>
<dbReference type="RefSeq" id="WP_109760317.1">
    <property type="nucleotide sequence ID" value="NZ_CP034588.1"/>
</dbReference>
<keyword evidence="2" id="KW-0413">Isomerase</keyword>
<dbReference type="EMBL" id="QGGV01000008">
    <property type="protein sequence ID" value="PWK55273.1"/>
    <property type="molecule type" value="Genomic_DNA"/>
</dbReference>
<feature type="domain" description="NERD" evidence="1">
    <location>
        <begin position="26"/>
        <end position="142"/>
    </location>
</feature>
<proteinExistence type="predicted"/>
<dbReference type="Gene3D" id="3.30.65.10">
    <property type="entry name" value="Bacterial Topoisomerase I, domain 1"/>
    <property type="match status" value="1"/>
</dbReference>
<evidence type="ECO:0000313" key="2">
    <source>
        <dbReference type="EMBL" id="PWK55273.1"/>
    </source>
</evidence>
<organism evidence="2 3">
    <name type="scientific">Silicimonas algicola</name>
    <dbReference type="NCBI Taxonomy" id="1826607"/>
    <lineage>
        <taxon>Bacteria</taxon>
        <taxon>Pseudomonadati</taxon>
        <taxon>Pseudomonadota</taxon>
        <taxon>Alphaproteobacteria</taxon>
        <taxon>Rhodobacterales</taxon>
        <taxon>Paracoccaceae</taxon>
    </lineage>
</organism>
<protein>
    <submittedName>
        <fullName evidence="2">Topoisomerase-like DNA binding C4 zinc finger protein</fullName>
    </submittedName>
</protein>
<keyword evidence="3" id="KW-1185">Reference proteome</keyword>
<dbReference type="InterPro" id="IPR013498">
    <property type="entry name" value="Topo_IA_Znf"/>
</dbReference>
<sequence length="241" mass="26857">MDAFFAILLFGLVAFGVWYVESPGFKGAVGENRVNAGLRRHLSEEYQIFADLTLPSRGGTTQIDHVVVSRFGVFVIETKNMKGWIFGSADQASWTQIIHGHKTRFQNPLRQNYKHVKAVEEVLGIDGRRVHNLVIFAGSAEPRTSMPLDVSWNVQELVGSILSRRQVLLDEGQVAAISAKLSSQNFQASKDSKRAHIQNVKQSAVSCPKCRSKLEVRVNRRSGNQFLGCSQYPKCDGTRPL</sequence>
<dbReference type="GO" id="GO:0006265">
    <property type="term" value="P:DNA topological change"/>
    <property type="evidence" value="ECO:0007669"/>
    <property type="project" value="InterPro"/>
</dbReference>